<keyword evidence="1" id="KW-1133">Transmembrane helix</keyword>
<dbReference type="Proteomes" id="UP001652626">
    <property type="component" value="Chromosome 15"/>
</dbReference>
<reference evidence="3" key="1">
    <citation type="submission" date="2025-08" db="UniProtKB">
        <authorList>
            <consortium name="RefSeq"/>
        </authorList>
    </citation>
    <scope>IDENTIFICATION</scope>
    <source>
        <tissue evidence="3">Whole body</tissue>
    </source>
</reference>
<evidence type="ECO:0000256" key="1">
    <source>
        <dbReference type="SAM" id="Phobius"/>
    </source>
</evidence>
<evidence type="ECO:0000313" key="3">
    <source>
        <dbReference type="RefSeq" id="XP_064073282.1"/>
    </source>
</evidence>
<feature type="transmembrane region" description="Helical" evidence="1">
    <location>
        <begin position="139"/>
        <end position="161"/>
    </location>
</feature>
<name>A0ABM4APQ7_VANTA</name>
<keyword evidence="1" id="KW-0472">Membrane</keyword>
<protein>
    <submittedName>
        <fullName evidence="3">Uncharacterized protein LOC113404255</fullName>
    </submittedName>
</protein>
<feature type="transmembrane region" description="Helical" evidence="1">
    <location>
        <begin position="73"/>
        <end position="98"/>
    </location>
</feature>
<accession>A0ABM4APQ7</accession>
<keyword evidence="2" id="KW-1185">Reference proteome</keyword>
<dbReference type="GeneID" id="113404255"/>
<dbReference type="RefSeq" id="XP_064073282.1">
    <property type="nucleotide sequence ID" value="XM_064217212.1"/>
</dbReference>
<proteinExistence type="predicted"/>
<evidence type="ECO:0000313" key="2">
    <source>
        <dbReference type="Proteomes" id="UP001652626"/>
    </source>
</evidence>
<feature type="transmembrane region" description="Helical" evidence="1">
    <location>
        <begin position="26"/>
        <end position="52"/>
    </location>
</feature>
<organism evidence="2 3">
    <name type="scientific">Vanessa tameamea</name>
    <name type="common">Kamehameha butterfly</name>
    <dbReference type="NCBI Taxonomy" id="334116"/>
    <lineage>
        <taxon>Eukaryota</taxon>
        <taxon>Metazoa</taxon>
        <taxon>Ecdysozoa</taxon>
        <taxon>Arthropoda</taxon>
        <taxon>Hexapoda</taxon>
        <taxon>Insecta</taxon>
        <taxon>Pterygota</taxon>
        <taxon>Neoptera</taxon>
        <taxon>Endopterygota</taxon>
        <taxon>Lepidoptera</taxon>
        <taxon>Glossata</taxon>
        <taxon>Ditrysia</taxon>
        <taxon>Papilionoidea</taxon>
        <taxon>Nymphalidae</taxon>
        <taxon>Nymphalinae</taxon>
        <taxon>Vanessa</taxon>
    </lineage>
</organism>
<feature type="transmembrane region" description="Helical" evidence="1">
    <location>
        <begin position="110"/>
        <end position="132"/>
    </location>
</feature>
<gene>
    <name evidence="3" type="primary">LOC113404255</name>
</gene>
<sequence>MCINIEVILPTIEKFLMLYPLRCGCILIHFWTTLRAGFCMVFYSTVILEVLIGEETPFGAWLFTGKPVTDNLYLVYYTLLVLLLCETVLLIFLLHLAIGLHCFNLYLIQHYLICRFLTWLIEMGGLFILCLAHKLLIGWYLGILFFIILEFYSFIVVYSYYVNQLENQIEGEKHIC</sequence>
<keyword evidence="1" id="KW-0812">Transmembrane</keyword>